<dbReference type="Proteomes" id="UP000217258">
    <property type="component" value="Chromosome II"/>
</dbReference>
<dbReference type="EMBL" id="CP011031">
    <property type="protein sequence ID" value="ATC92279.1"/>
    <property type="molecule type" value="Genomic_DNA"/>
</dbReference>
<reference evidence="1 2" key="1">
    <citation type="submission" date="2015-06" db="EMBL/GenBank/DDBJ databases">
        <authorList>
            <person name="Xie B.-B."/>
            <person name="Rong J.-C."/>
            <person name="Qin Q.-L."/>
            <person name="Zhang Y.-Z."/>
        </authorList>
    </citation>
    <scope>NUCLEOTIDE SEQUENCE [LARGE SCALE GENOMIC DNA]</scope>
    <source>
        <strain evidence="1 2">KMM 3549</strain>
    </source>
</reference>
<evidence type="ECO:0000313" key="2">
    <source>
        <dbReference type="Proteomes" id="UP000217258"/>
    </source>
</evidence>
<sequence length="39" mass="4833">MQFYMRTPTISQKSGFECFLVIHYMYSRNKNYKFTKSKK</sequence>
<name>A0ABN5C7D7_9GAMM</name>
<protein>
    <submittedName>
        <fullName evidence="1">Uncharacterized protein</fullName>
    </submittedName>
</protein>
<accession>A0ABN5C7D7</accession>
<gene>
    <name evidence="1" type="ORF">PISS_b0084</name>
</gene>
<organism evidence="1 2">
    <name type="scientific">Pseudoalteromonas issachenkonii</name>
    <dbReference type="NCBI Taxonomy" id="152297"/>
    <lineage>
        <taxon>Bacteria</taxon>
        <taxon>Pseudomonadati</taxon>
        <taxon>Pseudomonadota</taxon>
        <taxon>Gammaproteobacteria</taxon>
        <taxon>Alteromonadales</taxon>
        <taxon>Pseudoalteromonadaceae</taxon>
        <taxon>Pseudoalteromonas</taxon>
    </lineage>
</organism>
<proteinExistence type="predicted"/>
<evidence type="ECO:0000313" key="1">
    <source>
        <dbReference type="EMBL" id="ATC92279.1"/>
    </source>
</evidence>
<keyword evidence="2" id="KW-1185">Reference proteome</keyword>